<evidence type="ECO:0000313" key="3">
    <source>
        <dbReference type="Proteomes" id="UP000187209"/>
    </source>
</evidence>
<dbReference type="Proteomes" id="UP000187209">
    <property type="component" value="Unassembled WGS sequence"/>
</dbReference>
<gene>
    <name evidence="2" type="ORF">SteCoe_30326</name>
</gene>
<reference evidence="2 3" key="1">
    <citation type="submission" date="2016-11" db="EMBL/GenBank/DDBJ databases">
        <title>The macronuclear genome of Stentor coeruleus: a giant cell with tiny introns.</title>
        <authorList>
            <person name="Slabodnick M."/>
            <person name="Ruby J.G."/>
            <person name="Reiff S.B."/>
            <person name="Swart E.C."/>
            <person name="Gosai S."/>
            <person name="Prabakaran S."/>
            <person name="Witkowska E."/>
            <person name="Larue G.E."/>
            <person name="Fisher S."/>
            <person name="Freeman R.M."/>
            <person name="Gunawardena J."/>
            <person name="Chu W."/>
            <person name="Stover N.A."/>
            <person name="Gregory B.D."/>
            <person name="Nowacki M."/>
            <person name="Derisi J."/>
            <person name="Roy S.W."/>
            <person name="Marshall W.F."/>
            <person name="Sood P."/>
        </authorList>
    </citation>
    <scope>NUCLEOTIDE SEQUENCE [LARGE SCALE GENOMIC DNA]</scope>
    <source>
        <strain evidence="2">WM001</strain>
    </source>
</reference>
<keyword evidence="1" id="KW-0812">Transmembrane</keyword>
<proteinExistence type="predicted"/>
<organism evidence="2 3">
    <name type="scientific">Stentor coeruleus</name>
    <dbReference type="NCBI Taxonomy" id="5963"/>
    <lineage>
        <taxon>Eukaryota</taxon>
        <taxon>Sar</taxon>
        <taxon>Alveolata</taxon>
        <taxon>Ciliophora</taxon>
        <taxon>Postciliodesmatophora</taxon>
        <taxon>Heterotrichea</taxon>
        <taxon>Heterotrichida</taxon>
        <taxon>Stentoridae</taxon>
        <taxon>Stentor</taxon>
    </lineage>
</organism>
<evidence type="ECO:0000313" key="2">
    <source>
        <dbReference type="EMBL" id="OMJ71460.1"/>
    </source>
</evidence>
<keyword evidence="3" id="KW-1185">Reference proteome</keyword>
<feature type="transmembrane region" description="Helical" evidence="1">
    <location>
        <begin position="157"/>
        <end position="178"/>
    </location>
</feature>
<feature type="transmembrane region" description="Helical" evidence="1">
    <location>
        <begin position="73"/>
        <end position="97"/>
    </location>
</feature>
<feature type="transmembrane region" description="Helical" evidence="1">
    <location>
        <begin position="35"/>
        <end position="61"/>
    </location>
</feature>
<keyword evidence="1" id="KW-1133">Transmembrane helix</keyword>
<dbReference type="EMBL" id="MPUH01000988">
    <property type="protein sequence ID" value="OMJ71460.1"/>
    <property type="molecule type" value="Genomic_DNA"/>
</dbReference>
<keyword evidence="1" id="KW-0472">Membrane</keyword>
<name>A0A1R2B4C5_9CILI</name>
<evidence type="ECO:0008006" key="4">
    <source>
        <dbReference type="Google" id="ProtNLM"/>
    </source>
</evidence>
<comment type="caution">
    <text evidence="2">The sequence shown here is derived from an EMBL/GenBank/DDBJ whole genome shotgun (WGS) entry which is preliminary data.</text>
</comment>
<accession>A0A1R2B4C5</accession>
<evidence type="ECO:0000256" key="1">
    <source>
        <dbReference type="SAM" id="Phobius"/>
    </source>
</evidence>
<protein>
    <recommendedName>
        <fullName evidence="4">XK-related protein</fullName>
    </recommendedName>
</protein>
<sequence length="220" mass="25465">MLSKAIEFLILGLLRAFDLITDIAYLKLSNFYNIYLYYGSIACLFAPSIIITISNFLTCCYSVRKLSDFCSQLLYYFFILFCYPSGLSGVFYFFVLICYTAPSKDTKDIEAIKKHKEKMHSIKYIDKICKISELIFKCIPQMMIQIYNNEYANAWTAIAYLSIVASILSSLSTFFSFCSMIDKEIKYENEDITALKIQPMKQVSNGQEEFYQSGFVDDYV</sequence>
<dbReference type="AlphaFoldDB" id="A0A1R2B4C5"/>